<feature type="transmembrane region" description="Helical" evidence="2">
    <location>
        <begin position="66"/>
        <end position="89"/>
    </location>
</feature>
<accession>A0A1R4G257</accession>
<evidence type="ECO:0000313" key="4">
    <source>
        <dbReference type="Proteomes" id="UP000195913"/>
    </source>
</evidence>
<protein>
    <submittedName>
        <fullName evidence="3">Uncharacterized protein</fullName>
    </submittedName>
</protein>
<evidence type="ECO:0000256" key="2">
    <source>
        <dbReference type="SAM" id="Phobius"/>
    </source>
</evidence>
<keyword evidence="2" id="KW-1133">Transmembrane helix</keyword>
<dbReference type="AlphaFoldDB" id="A0A1R4G257"/>
<gene>
    <name evidence="3" type="ORF">FM101_07240</name>
</gene>
<evidence type="ECO:0000313" key="3">
    <source>
        <dbReference type="EMBL" id="SJM62256.1"/>
    </source>
</evidence>
<dbReference type="Proteomes" id="UP000195913">
    <property type="component" value="Unassembled WGS sequence"/>
</dbReference>
<name>A0A1R4G257_9MICC</name>
<organism evidence="3 4">
    <name type="scientific">Arthrobacter rhombi</name>
    <dbReference type="NCBI Taxonomy" id="71253"/>
    <lineage>
        <taxon>Bacteria</taxon>
        <taxon>Bacillati</taxon>
        <taxon>Actinomycetota</taxon>
        <taxon>Actinomycetes</taxon>
        <taxon>Micrococcales</taxon>
        <taxon>Micrococcaceae</taxon>
        <taxon>Arthrobacter</taxon>
    </lineage>
</organism>
<proteinExistence type="predicted"/>
<sequence>MPSWLEHPRSPDEPDEPDEPRYGARTGQPPRPAEDHYANGSTEFHGAGPVPDGFGFRTGMRSARTVLGFAWFVLVMATLLLLMGAIIFIGQSAWIPLIVLCLLELGFIAVFFVLVSLARQRRAQHD</sequence>
<reference evidence="3 4" key="1">
    <citation type="submission" date="2017-02" db="EMBL/GenBank/DDBJ databases">
        <authorList>
            <person name="Peterson S.W."/>
        </authorList>
    </citation>
    <scope>NUCLEOTIDE SEQUENCE [LARGE SCALE GENOMIC DNA]</scope>
    <source>
        <strain evidence="3 4">B Ar 00.02</strain>
    </source>
</reference>
<keyword evidence="2" id="KW-0472">Membrane</keyword>
<dbReference type="RefSeq" id="WP_086997570.1">
    <property type="nucleotide sequence ID" value="NZ_FUHW01000026.1"/>
</dbReference>
<keyword evidence="2" id="KW-0812">Transmembrane</keyword>
<feature type="region of interest" description="Disordered" evidence="1">
    <location>
        <begin position="1"/>
        <end position="46"/>
    </location>
</feature>
<feature type="compositionally biased region" description="Basic and acidic residues" evidence="1">
    <location>
        <begin position="1"/>
        <end position="12"/>
    </location>
</feature>
<evidence type="ECO:0000256" key="1">
    <source>
        <dbReference type="SAM" id="MobiDB-lite"/>
    </source>
</evidence>
<feature type="transmembrane region" description="Helical" evidence="2">
    <location>
        <begin position="95"/>
        <end position="118"/>
    </location>
</feature>
<dbReference type="EMBL" id="FUHW01000026">
    <property type="protein sequence ID" value="SJM62256.1"/>
    <property type="molecule type" value="Genomic_DNA"/>
</dbReference>
<keyword evidence="4" id="KW-1185">Reference proteome</keyword>